<sequence>SPGGEKDDEGKTVPRTLRHLPFKDADGKVDLPHLRNALARLPQSKLSVADKAKARKRLTDAARAAGVGEPANKGMTDVAILKQNGQQQVALGVVMEPDVADTQSDGTQAAEIETAANQFMEDYRGGRTILRLGHEMDLQDSDAVLTQHYIAPVDMTVNGQAVRAGSWLQAWKYADHLWPRILSGEFTGFSIGGFARKEPA</sequence>
<comment type="caution">
    <text evidence="2">The sequence shown here is derived from an EMBL/GenBank/DDBJ whole genome shotgun (WGS) entry which is preliminary data.</text>
</comment>
<gene>
    <name evidence="2" type="ORF">LCGC14_1886290</name>
</gene>
<dbReference type="Pfam" id="PF14550">
    <property type="entry name" value="Peptidase_S78_2"/>
    <property type="match status" value="1"/>
</dbReference>
<accession>A0A0F9G0Y4</accession>
<proteinExistence type="predicted"/>
<dbReference type="AlphaFoldDB" id="A0A0F9G0Y4"/>
<name>A0A0F9G0Y4_9ZZZZ</name>
<evidence type="ECO:0000313" key="2">
    <source>
        <dbReference type="EMBL" id="KKL92273.1"/>
    </source>
</evidence>
<organism evidence="2">
    <name type="scientific">marine sediment metagenome</name>
    <dbReference type="NCBI Taxonomy" id="412755"/>
    <lineage>
        <taxon>unclassified sequences</taxon>
        <taxon>metagenomes</taxon>
        <taxon>ecological metagenomes</taxon>
    </lineage>
</organism>
<reference evidence="2" key="1">
    <citation type="journal article" date="2015" name="Nature">
        <title>Complex archaea that bridge the gap between prokaryotes and eukaryotes.</title>
        <authorList>
            <person name="Spang A."/>
            <person name="Saw J.H."/>
            <person name="Jorgensen S.L."/>
            <person name="Zaremba-Niedzwiedzka K."/>
            <person name="Martijn J."/>
            <person name="Lind A.E."/>
            <person name="van Eijk R."/>
            <person name="Schleper C."/>
            <person name="Guy L."/>
            <person name="Ettema T.J."/>
        </authorList>
    </citation>
    <scope>NUCLEOTIDE SEQUENCE</scope>
</reference>
<evidence type="ECO:0000259" key="1">
    <source>
        <dbReference type="Pfam" id="PF14550"/>
    </source>
</evidence>
<feature type="domain" description="Phage-like element PBSX protein XkdF" evidence="1">
    <location>
        <begin position="79"/>
        <end position="196"/>
    </location>
</feature>
<protein>
    <recommendedName>
        <fullName evidence="1">Phage-like element PBSX protein XkdF domain-containing protein</fullName>
    </recommendedName>
</protein>
<dbReference type="InterPro" id="IPR027924">
    <property type="entry name" value="XkdF"/>
</dbReference>
<feature type="non-terminal residue" evidence="2">
    <location>
        <position position="1"/>
    </location>
</feature>
<dbReference type="EMBL" id="LAZR01019511">
    <property type="protein sequence ID" value="KKL92273.1"/>
    <property type="molecule type" value="Genomic_DNA"/>
</dbReference>